<dbReference type="Proteomes" id="UP000199345">
    <property type="component" value="Unassembled WGS sequence"/>
</dbReference>
<dbReference type="RefSeq" id="WP_090656937.1">
    <property type="nucleotide sequence ID" value="NZ_FOIA01000006.1"/>
</dbReference>
<keyword evidence="2" id="KW-0472">Membrane</keyword>
<feature type="chain" id="PRO_5011726757" evidence="3">
    <location>
        <begin position="34"/>
        <end position="244"/>
    </location>
</feature>
<protein>
    <submittedName>
        <fullName evidence="5">PEP-CTERM protein-sorting domain-containing protein</fullName>
    </submittedName>
</protein>
<feature type="region of interest" description="Disordered" evidence="1">
    <location>
        <begin position="180"/>
        <end position="214"/>
    </location>
</feature>
<evidence type="ECO:0000256" key="1">
    <source>
        <dbReference type="SAM" id="MobiDB-lite"/>
    </source>
</evidence>
<dbReference type="Pfam" id="PF07589">
    <property type="entry name" value="PEP-CTERM"/>
    <property type="match status" value="1"/>
</dbReference>
<gene>
    <name evidence="5" type="ORF">SAMN05216326_10634</name>
</gene>
<feature type="domain" description="Ice-binding protein C-terminal" evidence="4">
    <location>
        <begin position="215"/>
        <end position="239"/>
    </location>
</feature>
<evidence type="ECO:0000256" key="3">
    <source>
        <dbReference type="SAM" id="SignalP"/>
    </source>
</evidence>
<evidence type="ECO:0000313" key="5">
    <source>
        <dbReference type="EMBL" id="SES88989.1"/>
    </source>
</evidence>
<sequence>MKNNSVTNKAKRIKAALVAGVFGLSATAGGVHAYFEQQDFWGAGTQSGGILTFEDTAANQLTITIDNTSNFSGIITGAVFNISQDILAASLVSLTDGNGNDISSSWQVLLDVNNNITPGNTQFDVGFNTTTGINGGIYNDGTASNTNNAFPDIATMVLSITSPNPWTFTDVLNDSILRTQRTGANGNGSDKIVTSSSSGGSTTSGGSSTSTSGGQVSEPGILILLAIGLLGQAFVLMRRRRLGL</sequence>
<keyword evidence="2" id="KW-1133">Transmembrane helix</keyword>
<keyword evidence="2" id="KW-0812">Transmembrane</keyword>
<keyword evidence="3" id="KW-0732">Signal</keyword>
<dbReference type="AlphaFoldDB" id="A0A1I0A4E3"/>
<organism evidence="5 6">
    <name type="scientific">Nitrosomonas marina</name>
    <dbReference type="NCBI Taxonomy" id="917"/>
    <lineage>
        <taxon>Bacteria</taxon>
        <taxon>Pseudomonadati</taxon>
        <taxon>Pseudomonadota</taxon>
        <taxon>Betaproteobacteria</taxon>
        <taxon>Nitrosomonadales</taxon>
        <taxon>Nitrosomonadaceae</taxon>
        <taxon>Nitrosomonas</taxon>
    </lineage>
</organism>
<evidence type="ECO:0000259" key="4">
    <source>
        <dbReference type="Pfam" id="PF07589"/>
    </source>
</evidence>
<keyword evidence="6" id="KW-1185">Reference proteome</keyword>
<dbReference type="InterPro" id="IPR013424">
    <property type="entry name" value="Ice-binding_C"/>
</dbReference>
<reference evidence="6" key="1">
    <citation type="submission" date="2016-10" db="EMBL/GenBank/DDBJ databases">
        <authorList>
            <person name="Varghese N."/>
            <person name="Submissions S."/>
        </authorList>
    </citation>
    <scope>NUCLEOTIDE SEQUENCE [LARGE SCALE GENOMIC DNA]</scope>
    <source>
        <strain evidence="6">Nm71</strain>
    </source>
</reference>
<dbReference type="EMBL" id="FOIA01000006">
    <property type="protein sequence ID" value="SES88989.1"/>
    <property type="molecule type" value="Genomic_DNA"/>
</dbReference>
<feature type="compositionally biased region" description="Low complexity" evidence="1">
    <location>
        <begin position="194"/>
        <end position="214"/>
    </location>
</feature>
<feature type="transmembrane region" description="Helical" evidence="2">
    <location>
        <begin position="220"/>
        <end position="237"/>
    </location>
</feature>
<evidence type="ECO:0000313" key="6">
    <source>
        <dbReference type="Proteomes" id="UP000199345"/>
    </source>
</evidence>
<name>A0A1I0A4E3_9PROT</name>
<dbReference type="NCBIfam" id="TIGR02595">
    <property type="entry name" value="PEP_CTERM"/>
    <property type="match status" value="1"/>
</dbReference>
<feature type="signal peptide" evidence="3">
    <location>
        <begin position="1"/>
        <end position="33"/>
    </location>
</feature>
<evidence type="ECO:0000256" key="2">
    <source>
        <dbReference type="SAM" id="Phobius"/>
    </source>
</evidence>
<proteinExistence type="predicted"/>
<accession>A0A1I0A4E3</accession>